<organism evidence="3 4">
    <name type="scientific">Labrus bergylta</name>
    <name type="common">ballan wrasse</name>
    <dbReference type="NCBI Taxonomy" id="56723"/>
    <lineage>
        <taxon>Eukaryota</taxon>
        <taxon>Metazoa</taxon>
        <taxon>Chordata</taxon>
        <taxon>Craniata</taxon>
        <taxon>Vertebrata</taxon>
        <taxon>Euteleostomi</taxon>
        <taxon>Actinopterygii</taxon>
        <taxon>Neopterygii</taxon>
        <taxon>Teleostei</taxon>
        <taxon>Neoteleostei</taxon>
        <taxon>Acanthomorphata</taxon>
        <taxon>Eupercaria</taxon>
        <taxon>Labriformes</taxon>
        <taxon>Labridae</taxon>
        <taxon>Labrus</taxon>
    </lineage>
</organism>
<dbReference type="AlphaFoldDB" id="A0A3Q3F036"/>
<dbReference type="Ensembl" id="ENSLBET00000013657.1">
    <property type="protein sequence ID" value="ENSLBEP00000012973.1"/>
    <property type="gene ID" value="ENSLBEG00000009978.1"/>
</dbReference>
<evidence type="ECO:0000313" key="3">
    <source>
        <dbReference type="Ensembl" id="ENSLBEP00000012973.1"/>
    </source>
</evidence>
<dbReference type="PANTHER" id="PTHR21683:SF2">
    <property type="entry name" value="COILED-COIL DOMAIN-CONTAINING PROTEIN 42 LIKE-2-LIKE"/>
    <property type="match status" value="1"/>
</dbReference>
<accession>A0A3Q3F036</accession>
<dbReference type="GeneTree" id="ENSGT01140000285623"/>
<keyword evidence="1" id="KW-0175">Coiled coil</keyword>
<feature type="coiled-coil region" evidence="1">
    <location>
        <begin position="58"/>
        <end position="139"/>
    </location>
</feature>
<feature type="region of interest" description="Disordered" evidence="2">
    <location>
        <begin position="1"/>
        <end position="33"/>
    </location>
</feature>
<dbReference type="InParanoid" id="A0A3Q3F036"/>
<reference evidence="3" key="1">
    <citation type="submission" date="2025-08" db="UniProtKB">
        <authorList>
            <consortium name="Ensembl"/>
        </authorList>
    </citation>
    <scope>IDENTIFICATION</scope>
</reference>
<evidence type="ECO:0000256" key="2">
    <source>
        <dbReference type="SAM" id="MobiDB-lite"/>
    </source>
</evidence>
<dbReference type="InterPro" id="IPR051147">
    <property type="entry name" value="CFAP_domain-containing"/>
</dbReference>
<evidence type="ECO:0000313" key="4">
    <source>
        <dbReference type="Proteomes" id="UP000261660"/>
    </source>
</evidence>
<dbReference type="PANTHER" id="PTHR21683">
    <property type="entry name" value="COILED-COIL DOMAIN-CONTAINING PROTEIN 42 LIKE-2-LIKE-RELATED"/>
    <property type="match status" value="1"/>
</dbReference>
<protein>
    <recommendedName>
        <fullName evidence="5">DUF4200 domain-containing protein</fullName>
    </recommendedName>
</protein>
<feature type="compositionally biased region" description="Low complexity" evidence="2">
    <location>
        <begin position="293"/>
        <end position="307"/>
    </location>
</feature>
<evidence type="ECO:0008006" key="5">
    <source>
        <dbReference type="Google" id="ProtNLM"/>
    </source>
</evidence>
<evidence type="ECO:0000256" key="1">
    <source>
        <dbReference type="SAM" id="Coils"/>
    </source>
</evidence>
<proteinExistence type="predicted"/>
<keyword evidence="4" id="KW-1185">Reference proteome</keyword>
<reference evidence="3" key="2">
    <citation type="submission" date="2025-09" db="UniProtKB">
        <authorList>
            <consortium name="Ensembl"/>
        </authorList>
    </citation>
    <scope>IDENTIFICATION</scope>
</reference>
<sequence length="313" mass="36504">MSFFRSLPKAHDHRRGQRSTGKQRALPSGSAASSSLQRLHYRCCCNRPPVDLKGFLKTSHSDTKLENLKKRKDELEEEIGGYMSLDAYTEQLCKEDEAYRTTERMQREREEELQKREEVKRLREEYVRLQDKKAELHRQVERDAVYQKYMERAVKMTKFKDVPQLISNFERLLRFEELHQRDAESAQKVEENKRTVAALKDQHNLVWLQRNNEMYPLPAELAKERSKSVTWERRWAHIKQTAAKKTLLMGQIKMAAFNLYDMRSGAEDGEEAVDMCDTETQLEEVQNLPVLLGPPSTGPGAPSSYPPCLLTSR</sequence>
<feature type="region of interest" description="Disordered" evidence="2">
    <location>
        <begin position="292"/>
        <end position="313"/>
    </location>
</feature>
<dbReference type="Proteomes" id="UP000261660">
    <property type="component" value="Unplaced"/>
</dbReference>
<name>A0A3Q3F036_9LABR</name>